<sequence>MRTLKFAMSYKYYFNNAPFENDERFIFKGIGDVERPRRKLSLKIAVYDAKNQMIENARALTTELIKLKIHFMFVQNPHIKKINGFGLWPFTKGEYGRICFSEFKKIKLGRTTVLLINAKNNHDECQKLNSREEWLLLSKRLIMHHYDCFPNKARTIVVCTCPPLGKDVLFRELIHGGYSFDYDLENKDDGSKSLYTDKLSLFCIHHKLKMVNTFVKNLQTRDDRELILAKHIDAIELKYRNVCDLRMLIMDACMEEDQFDFDYIPRQPLFTHPLNWLDLEDLIKKRRYHYKKTLTKLGLSKLMSQQRQFLKLAMSKYLEYLNNCRIDTNEKDELQDFIRDLLPYHY</sequence>
<evidence type="ECO:0000313" key="2">
    <source>
        <dbReference type="Proteomes" id="UP001157381"/>
    </source>
</evidence>
<dbReference type="KEGG" id="vg:80544324"/>
<dbReference type="RefSeq" id="YP_010805430.1">
    <property type="nucleotide sequence ID" value="NC_077147.1"/>
</dbReference>
<dbReference type="GeneID" id="80544324"/>
<reference evidence="1 2" key="1">
    <citation type="journal article" date="2022" name="Virus Genes">
        <title>The complete genome sequence of an alphabaculovirus from the brown tussock moth, Olene mendosa Hubner, expands our knowledge of lymantriine baculovirus diversity and evolution.</title>
        <authorList>
            <person name="Harrison R.L."/>
            <person name="Rowley D.L."/>
        </authorList>
    </citation>
    <scope>NUCLEOTIDE SEQUENCE [LARGE SCALE GENOMIC DNA]</scope>
    <source>
        <strain evidence="1">435</strain>
    </source>
</reference>
<evidence type="ECO:0000313" key="1">
    <source>
        <dbReference type="EMBL" id="UOQ18929.1"/>
    </source>
</evidence>
<organism evidence="1 2">
    <name type="scientific">Olene mendosa nucleopolyhedrovirus</name>
    <dbReference type="NCBI Taxonomy" id="2933796"/>
    <lineage>
        <taxon>Viruses</taxon>
        <taxon>Viruses incertae sedis</taxon>
        <taxon>Naldaviricetes</taxon>
        <taxon>Lefavirales</taxon>
        <taxon>Baculoviridae</taxon>
        <taxon>Alphabaculovirus</taxon>
        <taxon>Alphabaculovirus olmendosae</taxon>
    </lineage>
</organism>
<proteinExistence type="predicted"/>
<keyword evidence="2" id="KW-1185">Reference proteome</keyword>
<name>A0AAX3AUE6_9ABAC</name>
<dbReference type="EMBL" id="MZ766431">
    <property type="protein sequence ID" value="UOQ18929.1"/>
    <property type="molecule type" value="Genomic_DNA"/>
</dbReference>
<protein>
    <submittedName>
        <fullName evidence="1">Catalytic inositol polyphosphate 5-phosphatase (INPP5c)</fullName>
    </submittedName>
</protein>
<accession>A0AAX3AUE6</accession>
<dbReference type="Proteomes" id="UP001157381">
    <property type="component" value="Segment"/>
</dbReference>